<sequence>MSPPESPRYGPRPTLLDVERHPYQTPVGQVPLDISDECAEDFRLALKAILSKISDTLNSLVLDKELDDRVICAVADARRSLKKVHHTYTATTDLNCSQGLSKLFKFQDRIAMVRHQYNVNSIRQRLHPSEKGILVELLRHQQEELSLAYSFQHEDARLRTLTDRPVGTDIQRERATLKTISNHIEEFSRNYTYQLAINLPSFDELERQPSSGMATLILRNLGVQSQLTAISRRRRYAFSQSGTAAMMSALIVAALCHWVYETAFPSGPEDSYLRYQLMRKLIPHLMGSLGKLSPRPPIFLPSFRPAY</sequence>
<proteinExistence type="predicted"/>
<reference evidence="1 3" key="1">
    <citation type="journal article" date="2020" name="Stud. Mycol.">
        <title>101 Dothideomycetes genomes: a test case for predicting lifestyles and emergence of pathogens.</title>
        <authorList>
            <person name="Haridas S."/>
            <person name="Albert R."/>
            <person name="Binder M."/>
            <person name="Bloem J."/>
            <person name="Labutti K."/>
            <person name="Salamov A."/>
            <person name="Andreopoulos B."/>
            <person name="Baker S."/>
            <person name="Barry K."/>
            <person name="Bills G."/>
            <person name="Bluhm B."/>
            <person name="Cannon C."/>
            <person name="Castanera R."/>
            <person name="Culley D."/>
            <person name="Daum C."/>
            <person name="Ezra D."/>
            <person name="Gonzalez J."/>
            <person name="Henrissat B."/>
            <person name="Kuo A."/>
            <person name="Liang C."/>
            <person name="Lipzen A."/>
            <person name="Lutzoni F."/>
            <person name="Magnuson J."/>
            <person name="Mondo S."/>
            <person name="Nolan M."/>
            <person name="Ohm R."/>
            <person name="Pangilinan J."/>
            <person name="Park H.-J."/>
            <person name="Ramirez L."/>
            <person name="Alfaro M."/>
            <person name="Sun H."/>
            <person name="Tritt A."/>
            <person name="Yoshinaga Y."/>
            <person name="Zwiers L.-H."/>
            <person name="Turgeon B."/>
            <person name="Goodwin S."/>
            <person name="Spatafora J."/>
            <person name="Crous P."/>
            <person name="Grigoriev I."/>
        </authorList>
    </citation>
    <scope>NUCLEOTIDE SEQUENCE</scope>
    <source>
        <strain evidence="1 3">CBS 304.34</strain>
    </source>
</reference>
<dbReference type="RefSeq" id="XP_033575743.1">
    <property type="nucleotide sequence ID" value="XM_033716037.1"/>
</dbReference>
<keyword evidence="2" id="KW-1185">Reference proteome</keyword>
<evidence type="ECO:0000313" key="3">
    <source>
        <dbReference type="RefSeq" id="XP_033575743.1"/>
    </source>
</evidence>
<protein>
    <submittedName>
        <fullName evidence="1 3">Uncharacterized protein</fullName>
    </submittedName>
</protein>
<dbReference type="OrthoDB" id="10492740at2759"/>
<dbReference type="Proteomes" id="UP000504636">
    <property type="component" value="Unplaced"/>
</dbReference>
<reference evidence="3" key="3">
    <citation type="submission" date="2025-04" db="UniProtKB">
        <authorList>
            <consortium name="RefSeq"/>
        </authorList>
    </citation>
    <scope>IDENTIFICATION</scope>
    <source>
        <strain evidence="3">CBS 304.34</strain>
    </source>
</reference>
<organism evidence="1">
    <name type="scientific">Mytilinidion resinicola</name>
    <dbReference type="NCBI Taxonomy" id="574789"/>
    <lineage>
        <taxon>Eukaryota</taxon>
        <taxon>Fungi</taxon>
        <taxon>Dikarya</taxon>
        <taxon>Ascomycota</taxon>
        <taxon>Pezizomycotina</taxon>
        <taxon>Dothideomycetes</taxon>
        <taxon>Pleosporomycetidae</taxon>
        <taxon>Mytilinidiales</taxon>
        <taxon>Mytilinidiaceae</taxon>
        <taxon>Mytilinidion</taxon>
    </lineage>
</organism>
<gene>
    <name evidence="1 3" type="ORF">BDZ99DRAFT_39717</name>
</gene>
<evidence type="ECO:0000313" key="1">
    <source>
        <dbReference type="EMBL" id="KAF2808779.1"/>
    </source>
</evidence>
<accession>A0A6A6YJP4</accession>
<evidence type="ECO:0000313" key="2">
    <source>
        <dbReference type="Proteomes" id="UP000504636"/>
    </source>
</evidence>
<name>A0A6A6YJP4_9PEZI</name>
<dbReference type="AlphaFoldDB" id="A0A6A6YJP4"/>
<dbReference type="EMBL" id="MU003702">
    <property type="protein sequence ID" value="KAF2808779.1"/>
    <property type="molecule type" value="Genomic_DNA"/>
</dbReference>
<reference evidence="3" key="2">
    <citation type="submission" date="2020-04" db="EMBL/GenBank/DDBJ databases">
        <authorList>
            <consortium name="NCBI Genome Project"/>
        </authorList>
    </citation>
    <scope>NUCLEOTIDE SEQUENCE</scope>
    <source>
        <strain evidence="3">CBS 304.34</strain>
    </source>
</reference>
<dbReference type="GeneID" id="54456930"/>